<reference evidence="2 3" key="1">
    <citation type="submission" date="2023-07" db="EMBL/GenBank/DDBJ databases">
        <title>Sorghum-associated microbial communities from plants grown in Nebraska, USA.</title>
        <authorList>
            <person name="Schachtman D."/>
        </authorList>
    </citation>
    <scope>NUCLEOTIDE SEQUENCE [LARGE SCALE GENOMIC DNA]</scope>
    <source>
        <strain evidence="2 3">BE107</strain>
    </source>
</reference>
<comment type="caution">
    <text evidence="2">The sequence shown here is derived from an EMBL/GenBank/DDBJ whole genome shotgun (WGS) entry which is preliminary data.</text>
</comment>
<evidence type="ECO:0000313" key="2">
    <source>
        <dbReference type="EMBL" id="MDR6841465.1"/>
    </source>
</evidence>
<keyword evidence="1" id="KW-0812">Transmembrane</keyword>
<keyword evidence="3" id="KW-1185">Reference proteome</keyword>
<feature type="transmembrane region" description="Helical" evidence="1">
    <location>
        <begin position="68"/>
        <end position="86"/>
    </location>
</feature>
<accession>A0ABU1RRQ4</accession>
<keyword evidence="1" id="KW-0472">Membrane</keyword>
<feature type="transmembrane region" description="Helical" evidence="1">
    <location>
        <begin position="98"/>
        <end position="117"/>
    </location>
</feature>
<protein>
    <submittedName>
        <fullName evidence="2">Uncharacterized protein</fullName>
    </submittedName>
</protein>
<dbReference type="EMBL" id="JAVDTT010000002">
    <property type="protein sequence ID" value="MDR6841465.1"/>
    <property type="molecule type" value="Genomic_DNA"/>
</dbReference>
<proteinExistence type="predicted"/>
<organism evidence="2 3">
    <name type="scientific">Pseudoxanthomonas sacheonensis</name>
    <dbReference type="NCBI Taxonomy" id="443615"/>
    <lineage>
        <taxon>Bacteria</taxon>
        <taxon>Pseudomonadati</taxon>
        <taxon>Pseudomonadota</taxon>
        <taxon>Gammaproteobacteria</taxon>
        <taxon>Lysobacterales</taxon>
        <taxon>Lysobacteraceae</taxon>
        <taxon>Pseudoxanthomonas</taxon>
    </lineage>
</organism>
<sequence>MARDRILLLAIAATWLVGGFIEPFTPSFGQPYNEATLPHAVVLSVLLFAWCKSHAATFGIVPPMGAPLLVGIIAPVGIPYYFFRAFSWRPALLAMGKTLLFSAFCVFLSASGQFLALRVTT</sequence>
<name>A0ABU1RRQ4_9GAMM</name>
<dbReference type="RefSeq" id="WP_310092268.1">
    <property type="nucleotide sequence ID" value="NZ_JAVDTT010000002.1"/>
</dbReference>
<feature type="transmembrane region" description="Helical" evidence="1">
    <location>
        <begin position="39"/>
        <end position="61"/>
    </location>
</feature>
<gene>
    <name evidence="2" type="ORF">J2W94_001750</name>
</gene>
<evidence type="ECO:0000256" key="1">
    <source>
        <dbReference type="SAM" id="Phobius"/>
    </source>
</evidence>
<keyword evidence="1" id="KW-1133">Transmembrane helix</keyword>
<dbReference type="Proteomes" id="UP001254759">
    <property type="component" value="Unassembled WGS sequence"/>
</dbReference>
<evidence type="ECO:0000313" key="3">
    <source>
        <dbReference type="Proteomes" id="UP001254759"/>
    </source>
</evidence>